<protein>
    <submittedName>
        <fullName evidence="2">AAA family ATPase</fullName>
    </submittedName>
</protein>
<evidence type="ECO:0000313" key="2">
    <source>
        <dbReference type="EMBL" id="UXE64025.1"/>
    </source>
</evidence>
<reference evidence="2" key="1">
    <citation type="submission" date="2021-04" db="EMBL/GenBank/DDBJ databases">
        <title>Genome sequence of Woronichinia naegeliana from Washington state freshwater lake bloom.</title>
        <authorList>
            <person name="Dreher T.W."/>
        </authorList>
    </citation>
    <scope>NUCLEOTIDE SEQUENCE</scope>
    <source>
        <strain evidence="2">WA131</strain>
    </source>
</reference>
<organism evidence="2">
    <name type="scientific">Woronichinia naegeliana WA131</name>
    <dbReference type="NCBI Taxonomy" id="2824559"/>
    <lineage>
        <taxon>Bacteria</taxon>
        <taxon>Bacillati</taxon>
        <taxon>Cyanobacteriota</taxon>
        <taxon>Cyanophyceae</taxon>
        <taxon>Synechococcales</taxon>
        <taxon>Coelosphaeriaceae</taxon>
        <taxon>Woronichinia</taxon>
    </lineage>
</organism>
<dbReference type="InterPro" id="IPR003593">
    <property type="entry name" value="AAA+_ATPase"/>
</dbReference>
<dbReference type="Proteomes" id="UP001065613">
    <property type="component" value="Chromosome"/>
</dbReference>
<feature type="domain" description="AAA+ ATPase" evidence="1">
    <location>
        <begin position="23"/>
        <end position="371"/>
    </location>
</feature>
<dbReference type="Pfam" id="PF13175">
    <property type="entry name" value="AAA_15"/>
    <property type="match status" value="1"/>
</dbReference>
<dbReference type="EMBL" id="CP073041">
    <property type="protein sequence ID" value="UXE64025.1"/>
    <property type="molecule type" value="Genomic_DNA"/>
</dbReference>
<proteinExistence type="predicted"/>
<gene>
    <name evidence="2" type="ORF">KA717_16705</name>
</gene>
<dbReference type="KEGG" id="wna:KA717_16705"/>
<dbReference type="PANTHER" id="PTHR43581:SF4">
    <property type="entry name" value="ATP_GTP PHOSPHATASE"/>
    <property type="match status" value="1"/>
</dbReference>
<dbReference type="AlphaFoldDB" id="A0A977L3Z0"/>
<dbReference type="SUPFAM" id="SSF52540">
    <property type="entry name" value="P-loop containing nucleoside triphosphate hydrolases"/>
    <property type="match status" value="1"/>
</dbReference>
<dbReference type="Gene3D" id="3.40.50.300">
    <property type="entry name" value="P-loop containing nucleotide triphosphate hydrolases"/>
    <property type="match status" value="1"/>
</dbReference>
<dbReference type="InterPro" id="IPR051396">
    <property type="entry name" value="Bact_Antivir_Def_Nuclease"/>
</dbReference>
<sequence>MRIEQLEVKNFRCLEDISINFPDNNIAVIVGINGAGKTTILDCLKIVLSSIINQLIQLEIKKDFVLQDIIGSLTIIEQDEIHYTAESSQLDAVIKENDEHTITVLCTAKILEEDNSESTTSNITGVNYIEQYSQDSYQNFPLFVYYHDRPIDYYHNKHRKQIKQYTKPLKIYFDKQQLNIYRGCMQADLDDFYEFTQWFERKENFEKERRISENPNYRISSLEAVRKTFEKLLSNLTSIPFSDLRIVSNSRDRVFPFRRRIPNPTLVISKDNQDFKLDQLSSGEKRLLMLATDLARRLAIANPGLGENAWQGEGIVLIDEIDLHLHPQWQRRVLPALTKTFPNCQFIVTTHSPQVLSEVPKESVFILEDGKLIEYSPHTIGRDSNSILYEIFGVKERPEWSQQKIDDCLRLIDDENWNEAREALEELSNLFGNNDTAVVQAQTIFHFMED</sequence>
<dbReference type="SMART" id="SM00382">
    <property type="entry name" value="AAA"/>
    <property type="match status" value="1"/>
</dbReference>
<accession>A0A977L3Z0</accession>
<evidence type="ECO:0000259" key="1">
    <source>
        <dbReference type="SMART" id="SM00382"/>
    </source>
</evidence>
<name>A0A977L3Z0_9CYAN</name>
<dbReference type="InterPro" id="IPR027417">
    <property type="entry name" value="P-loop_NTPase"/>
</dbReference>
<dbReference type="PANTHER" id="PTHR43581">
    <property type="entry name" value="ATP/GTP PHOSPHATASE"/>
    <property type="match status" value="1"/>
</dbReference>
<dbReference type="InterPro" id="IPR041685">
    <property type="entry name" value="AAA_GajA/Old/RecF-like"/>
</dbReference>